<keyword evidence="7" id="KW-0010">Activator</keyword>
<dbReference type="GeneID" id="54577728"/>
<dbReference type="GO" id="GO:0008270">
    <property type="term" value="F:zinc ion binding"/>
    <property type="evidence" value="ECO:0007669"/>
    <property type="project" value="UniProtKB-KW"/>
</dbReference>
<feature type="compositionally biased region" description="Basic residues" evidence="10">
    <location>
        <begin position="392"/>
        <end position="401"/>
    </location>
</feature>
<evidence type="ECO:0000256" key="2">
    <source>
        <dbReference type="ARBA" id="ARBA00010857"/>
    </source>
</evidence>
<evidence type="ECO:0000256" key="3">
    <source>
        <dbReference type="ARBA" id="ARBA00022723"/>
    </source>
</evidence>
<dbReference type="GO" id="GO:0005634">
    <property type="term" value="C:nucleus"/>
    <property type="evidence" value="ECO:0007669"/>
    <property type="project" value="UniProtKB-SubCell"/>
</dbReference>
<keyword evidence="6" id="KW-0805">Transcription regulation</keyword>
<dbReference type="Gene3D" id="1.10.472.10">
    <property type="entry name" value="Cyclin-like"/>
    <property type="match status" value="2"/>
</dbReference>
<feature type="region of interest" description="Disordered" evidence="10">
    <location>
        <begin position="1"/>
        <end position="41"/>
    </location>
</feature>
<evidence type="ECO:0000259" key="11">
    <source>
        <dbReference type="SMART" id="SM00385"/>
    </source>
</evidence>
<dbReference type="GO" id="GO:0097550">
    <property type="term" value="C:transcription preinitiation complex"/>
    <property type="evidence" value="ECO:0007669"/>
    <property type="project" value="TreeGrafter"/>
</dbReference>
<dbReference type="SMART" id="SM00385">
    <property type="entry name" value="CYCLIN"/>
    <property type="match status" value="2"/>
</dbReference>
<dbReference type="EMBL" id="ML987211">
    <property type="protein sequence ID" value="KAF2241622.1"/>
    <property type="molecule type" value="Genomic_DNA"/>
</dbReference>
<evidence type="ECO:0000256" key="9">
    <source>
        <dbReference type="ARBA" id="ARBA00023242"/>
    </source>
</evidence>
<evidence type="ECO:0000256" key="4">
    <source>
        <dbReference type="ARBA" id="ARBA00022771"/>
    </source>
</evidence>
<feature type="compositionally biased region" description="Basic and acidic residues" evidence="10">
    <location>
        <begin position="341"/>
        <end position="358"/>
    </location>
</feature>
<feature type="compositionally biased region" description="Acidic residues" evidence="10">
    <location>
        <begin position="431"/>
        <end position="441"/>
    </location>
</feature>
<feature type="compositionally biased region" description="Acidic residues" evidence="10">
    <location>
        <begin position="360"/>
        <end position="371"/>
    </location>
</feature>
<dbReference type="InterPro" id="IPR013763">
    <property type="entry name" value="Cyclin-like_dom"/>
</dbReference>
<comment type="subcellular location">
    <subcellularLocation>
        <location evidence="1">Nucleus</location>
    </subcellularLocation>
</comment>
<dbReference type="RefSeq" id="XP_033676626.1">
    <property type="nucleotide sequence ID" value="XM_033824398.1"/>
</dbReference>
<dbReference type="Pfam" id="PF00382">
    <property type="entry name" value="TFIIB"/>
    <property type="match status" value="2"/>
</dbReference>
<dbReference type="PANTHER" id="PTHR11618:SF4">
    <property type="entry name" value="TRANSCRIPTION FACTOR IIIB 90 KDA SUBUNIT"/>
    <property type="match status" value="1"/>
</dbReference>
<evidence type="ECO:0000256" key="1">
    <source>
        <dbReference type="ARBA" id="ARBA00004123"/>
    </source>
</evidence>
<feature type="region of interest" description="Disordered" evidence="10">
    <location>
        <begin position="592"/>
        <end position="632"/>
    </location>
</feature>
<feature type="compositionally biased region" description="Basic residues" evidence="10">
    <location>
        <begin position="600"/>
        <end position="611"/>
    </location>
</feature>
<evidence type="ECO:0000256" key="7">
    <source>
        <dbReference type="ARBA" id="ARBA00023159"/>
    </source>
</evidence>
<dbReference type="InterPro" id="IPR013150">
    <property type="entry name" value="TFIIB_cyclin"/>
</dbReference>
<feature type="region of interest" description="Disordered" evidence="10">
    <location>
        <begin position="650"/>
        <end position="745"/>
    </location>
</feature>
<dbReference type="AlphaFoldDB" id="A0A6A6HV35"/>
<feature type="region of interest" description="Disordered" evidence="10">
    <location>
        <begin position="532"/>
        <end position="551"/>
    </location>
</feature>
<keyword evidence="4" id="KW-0863">Zinc-finger</keyword>
<gene>
    <name evidence="12" type="ORF">BU26DRAFT_440531</name>
</gene>
<dbReference type="GO" id="GO:0017025">
    <property type="term" value="F:TBP-class protein binding"/>
    <property type="evidence" value="ECO:0007669"/>
    <property type="project" value="InterPro"/>
</dbReference>
<feature type="compositionally biased region" description="Acidic residues" evidence="10">
    <location>
        <begin position="542"/>
        <end position="551"/>
    </location>
</feature>
<dbReference type="Gene3D" id="1.20.5.650">
    <property type="entry name" value="Single helix bin"/>
    <property type="match status" value="1"/>
</dbReference>
<organism evidence="12 13">
    <name type="scientific">Trematosphaeria pertusa</name>
    <dbReference type="NCBI Taxonomy" id="390896"/>
    <lineage>
        <taxon>Eukaryota</taxon>
        <taxon>Fungi</taxon>
        <taxon>Dikarya</taxon>
        <taxon>Ascomycota</taxon>
        <taxon>Pezizomycotina</taxon>
        <taxon>Dothideomycetes</taxon>
        <taxon>Pleosporomycetidae</taxon>
        <taxon>Pleosporales</taxon>
        <taxon>Massarineae</taxon>
        <taxon>Trematosphaeriaceae</taxon>
        <taxon>Trematosphaeria</taxon>
    </lineage>
</organism>
<feature type="compositionally biased region" description="Polar residues" evidence="10">
    <location>
        <begin position="14"/>
        <end position="24"/>
    </location>
</feature>
<feature type="domain" description="Cyclin-like" evidence="11">
    <location>
        <begin position="228"/>
        <end position="312"/>
    </location>
</feature>
<dbReference type="GO" id="GO:0001006">
    <property type="term" value="F:RNA polymerase III type 3 promoter sequence-specific DNA binding"/>
    <property type="evidence" value="ECO:0007669"/>
    <property type="project" value="TreeGrafter"/>
</dbReference>
<accession>A0A6A6HV35</accession>
<dbReference type="Proteomes" id="UP000800094">
    <property type="component" value="Unassembled WGS sequence"/>
</dbReference>
<reference evidence="12" key="1">
    <citation type="journal article" date="2020" name="Stud. Mycol.">
        <title>101 Dothideomycetes genomes: a test case for predicting lifestyles and emergence of pathogens.</title>
        <authorList>
            <person name="Haridas S."/>
            <person name="Albert R."/>
            <person name="Binder M."/>
            <person name="Bloem J."/>
            <person name="Labutti K."/>
            <person name="Salamov A."/>
            <person name="Andreopoulos B."/>
            <person name="Baker S."/>
            <person name="Barry K."/>
            <person name="Bills G."/>
            <person name="Bluhm B."/>
            <person name="Cannon C."/>
            <person name="Castanera R."/>
            <person name="Culley D."/>
            <person name="Daum C."/>
            <person name="Ezra D."/>
            <person name="Gonzalez J."/>
            <person name="Henrissat B."/>
            <person name="Kuo A."/>
            <person name="Liang C."/>
            <person name="Lipzen A."/>
            <person name="Lutzoni F."/>
            <person name="Magnuson J."/>
            <person name="Mondo S."/>
            <person name="Nolan M."/>
            <person name="Ohm R."/>
            <person name="Pangilinan J."/>
            <person name="Park H.-J."/>
            <person name="Ramirez L."/>
            <person name="Alfaro M."/>
            <person name="Sun H."/>
            <person name="Tritt A."/>
            <person name="Yoshinaga Y."/>
            <person name="Zwiers L.-H."/>
            <person name="Turgeon B."/>
            <person name="Goodwin S."/>
            <person name="Spatafora J."/>
            <person name="Crous P."/>
            <person name="Grigoriev I."/>
        </authorList>
    </citation>
    <scope>NUCLEOTIDE SEQUENCE</scope>
    <source>
        <strain evidence="12">CBS 122368</strain>
    </source>
</reference>
<keyword evidence="3" id="KW-0479">Metal-binding</keyword>
<dbReference type="SUPFAM" id="SSF47954">
    <property type="entry name" value="Cyclin-like"/>
    <property type="match status" value="2"/>
</dbReference>
<keyword evidence="8" id="KW-0804">Transcription</keyword>
<dbReference type="PANTHER" id="PTHR11618">
    <property type="entry name" value="TRANSCRIPTION INITIATION FACTOR IIB-RELATED"/>
    <property type="match status" value="1"/>
</dbReference>
<dbReference type="GO" id="GO:0000126">
    <property type="term" value="C:transcription factor TFIIIB complex"/>
    <property type="evidence" value="ECO:0007669"/>
    <property type="project" value="TreeGrafter"/>
</dbReference>
<keyword evidence="5" id="KW-0862">Zinc</keyword>
<evidence type="ECO:0000256" key="6">
    <source>
        <dbReference type="ARBA" id="ARBA00023015"/>
    </source>
</evidence>
<evidence type="ECO:0000256" key="10">
    <source>
        <dbReference type="SAM" id="MobiDB-lite"/>
    </source>
</evidence>
<protein>
    <submittedName>
        <fullName evidence="12">BRF1-domain-containing protein</fullName>
    </submittedName>
</protein>
<sequence length="745" mass="83072">MAGPANAPRRERLTSLTDKNTNTYRAKRNTPPAPARRAQAPVRKCCDNPNVSFEEGSQICYNCGAVLDESDIVAEVTFGENAAGAAIVQGGFVGESQRHANTMGGTMRGLGGIASREQTEYNGRDEIRKLCGALNLPTRIEEQAFGWYKLALNHNFVQGRRIRNVAAVSIYLAARKQPANTLLLMDLSEKVHVNVWALGDTYKQFCRTIMETDPAQISGSTTVQEIEPLMLKFCRKLEFDSDSHRVADDACKLLKRMKRDWMVQGRNPAGLCGACIILAARMNNFRRTVREVVYVVKVADTTINQRLYEYKRTPSSALTVNQFREFGQRLKVKSLPPAVWRREEKERRLEERKRKAQEGGEGEDGSPDVEAQDGAARGEGSSRQVASGTPKRSTRATKKRKTNDGKGKAVASRSDSGSATQANADNAEATETIDVDALEGDAEASLDSAARAFTSDMDVDEEEIVIPKKRGRPPKKREPIIIPQEDLEIEAELEQEINETIRDWESTFKQFEENENHEVLVRAVHTARQLAQKHMPNQGISDDPDLAEDEFEDDPDVATCVLAPHEVRMKERVWITVNEDWLREQQAKMLAKALEEAQGKPKKPKQKRKHHQMGDGSVLEGQPAASAAEAAQKMLNKRAKHFSSHINYERLKELFPGQSSTEDTTPEGSGQGASPGVSGSEQRPTQPPPSIQIANADADAEAENEEEDAEGEYEEEYPEDEEDLEHQYLDDEDEGFNDEEDYGWS</sequence>
<dbReference type="InterPro" id="IPR036915">
    <property type="entry name" value="Cyclin-like_sf"/>
</dbReference>
<keyword evidence="13" id="KW-1185">Reference proteome</keyword>
<feature type="compositionally biased region" description="Acidic residues" evidence="10">
    <location>
        <begin position="698"/>
        <end position="745"/>
    </location>
</feature>
<comment type="similarity">
    <text evidence="2">Belongs to the TFIIB family.</text>
</comment>
<dbReference type="InterPro" id="IPR011665">
    <property type="entry name" value="BRF1_TBP-bd_dom"/>
</dbReference>
<dbReference type="GO" id="GO:0070897">
    <property type="term" value="P:transcription preinitiation complex assembly"/>
    <property type="evidence" value="ECO:0007669"/>
    <property type="project" value="InterPro"/>
</dbReference>
<dbReference type="InterPro" id="IPR000812">
    <property type="entry name" value="TFIIB"/>
</dbReference>
<feature type="compositionally biased region" description="Polar residues" evidence="10">
    <location>
        <begin position="657"/>
        <end position="668"/>
    </location>
</feature>
<feature type="domain" description="Cyclin-like" evidence="11">
    <location>
        <begin position="125"/>
        <end position="207"/>
    </location>
</feature>
<evidence type="ECO:0000313" key="12">
    <source>
        <dbReference type="EMBL" id="KAF2241622.1"/>
    </source>
</evidence>
<keyword evidence="9" id="KW-0539">Nucleus</keyword>
<evidence type="ECO:0000256" key="8">
    <source>
        <dbReference type="ARBA" id="ARBA00023163"/>
    </source>
</evidence>
<name>A0A6A6HV35_9PLEO</name>
<evidence type="ECO:0000313" key="13">
    <source>
        <dbReference type="Proteomes" id="UP000800094"/>
    </source>
</evidence>
<feature type="compositionally biased region" description="Polar residues" evidence="10">
    <location>
        <begin position="413"/>
        <end position="424"/>
    </location>
</feature>
<dbReference type="OrthoDB" id="511529at2759"/>
<proteinExistence type="inferred from homology"/>
<dbReference type="Pfam" id="PF07741">
    <property type="entry name" value="BRF1"/>
    <property type="match status" value="1"/>
</dbReference>
<feature type="region of interest" description="Disordered" evidence="10">
    <location>
        <begin position="341"/>
        <end position="441"/>
    </location>
</feature>
<evidence type="ECO:0000256" key="5">
    <source>
        <dbReference type="ARBA" id="ARBA00022833"/>
    </source>
</evidence>
<dbReference type="GO" id="GO:0000995">
    <property type="term" value="F:RNA polymerase III general transcription initiation factor activity"/>
    <property type="evidence" value="ECO:0007669"/>
    <property type="project" value="TreeGrafter"/>
</dbReference>
<dbReference type="FunFam" id="1.10.472.10:FF:000002">
    <property type="entry name" value="Transcription factor IIIB 90 kDa subunit"/>
    <property type="match status" value="1"/>
</dbReference>